<feature type="domain" description="Glycosyl hydrolase family 31 C-terminal" evidence="5">
    <location>
        <begin position="556"/>
        <end position="641"/>
    </location>
</feature>
<dbReference type="SUPFAM" id="SSF74650">
    <property type="entry name" value="Galactose mutarotase-like"/>
    <property type="match status" value="1"/>
</dbReference>
<dbReference type="CDD" id="cd14752">
    <property type="entry name" value="GH31_N"/>
    <property type="match status" value="1"/>
</dbReference>
<accession>A0ABU1TGV0</accession>
<feature type="domain" description="DUF5110" evidence="4">
    <location>
        <begin position="659"/>
        <end position="705"/>
    </location>
</feature>
<evidence type="ECO:0000259" key="5">
    <source>
        <dbReference type="Pfam" id="PF21365"/>
    </source>
</evidence>
<dbReference type="Gene3D" id="2.60.40.1760">
    <property type="entry name" value="glycosyl hydrolase (family 31)"/>
    <property type="match status" value="1"/>
</dbReference>
<evidence type="ECO:0000256" key="1">
    <source>
        <dbReference type="ARBA" id="ARBA00007806"/>
    </source>
</evidence>
<evidence type="ECO:0000256" key="2">
    <source>
        <dbReference type="RuleBase" id="RU361185"/>
    </source>
</evidence>
<dbReference type="InterPro" id="IPR033403">
    <property type="entry name" value="DUF5110"/>
</dbReference>
<feature type="domain" description="Glycoside hydrolase family 31 TIM barrel" evidence="3">
    <location>
        <begin position="232"/>
        <end position="547"/>
    </location>
</feature>
<evidence type="ECO:0000313" key="7">
    <source>
        <dbReference type="Proteomes" id="UP001247620"/>
    </source>
</evidence>
<dbReference type="Gene3D" id="2.60.40.1180">
    <property type="entry name" value="Golgi alpha-mannosidase II"/>
    <property type="match status" value="2"/>
</dbReference>
<dbReference type="Pfam" id="PF17137">
    <property type="entry name" value="DUF5110"/>
    <property type="match status" value="1"/>
</dbReference>
<comment type="similarity">
    <text evidence="1 2">Belongs to the glycosyl hydrolase 31 family.</text>
</comment>
<proteinExistence type="inferred from homology"/>
<dbReference type="SUPFAM" id="SSF51445">
    <property type="entry name" value="(Trans)glycosidases"/>
    <property type="match status" value="1"/>
</dbReference>
<dbReference type="Proteomes" id="UP001247620">
    <property type="component" value="Unassembled WGS sequence"/>
</dbReference>
<dbReference type="InterPro" id="IPR051816">
    <property type="entry name" value="Glycosyl_Hydrolase_31"/>
</dbReference>
<dbReference type="Pfam" id="PF21365">
    <property type="entry name" value="Glyco_hydro_31_3rd"/>
    <property type="match status" value="1"/>
</dbReference>
<reference evidence="6 7" key="1">
    <citation type="submission" date="2023-07" db="EMBL/GenBank/DDBJ databases">
        <title>Sorghum-associated microbial communities from plants grown in Nebraska, USA.</title>
        <authorList>
            <person name="Schachtman D."/>
        </authorList>
    </citation>
    <scope>NUCLEOTIDE SEQUENCE [LARGE SCALE GENOMIC DNA]</scope>
    <source>
        <strain evidence="6 7">3262</strain>
    </source>
</reference>
<evidence type="ECO:0000259" key="3">
    <source>
        <dbReference type="Pfam" id="PF01055"/>
    </source>
</evidence>
<organism evidence="6 7">
    <name type="scientific">Mucilaginibacter pocheonensis</name>
    <dbReference type="NCBI Taxonomy" id="398050"/>
    <lineage>
        <taxon>Bacteria</taxon>
        <taxon>Pseudomonadati</taxon>
        <taxon>Bacteroidota</taxon>
        <taxon>Sphingobacteriia</taxon>
        <taxon>Sphingobacteriales</taxon>
        <taxon>Sphingobacteriaceae</taxon>
        <taxon>Mucilaginibacter</taxon>
    </lineage>
</organism>
<dbReference type="PANTHER" id="PTHR43863">
    <property type="entry name" value="HYDROLASE, PUTATIVE (AFU_ORTHOLOGUE AFUA_1G03140)-RELATED"/>
    <property type="match status" value="1"/>
</dbReference>
<evidence type="ECO:0000313" key="6">
    <source>
        <dbReference type="EMBL" id="MDR6944055.1"/>
    </source>
</evidence>
<dbReference type="Pfam" id="PF01055">
    <property type="entry name" value="Glyco_hydro_31_2nd"/>
    <property type="match status" value="1"/>
</dbReference>
<dbReference type="RefSeq" id="WP_310099429.1">
    <property type="nucleotide sequence ID" value="NZ_JAVDUU010000004.1"/>
</dbReference>
<dbReference type="InterPro" id="IPR048395">
    <property type="entry name" value="Glyco_hydro_31_C"/>
</dbReference>
<sequence>MKNDLQIIKWNLIALFILLINCELKAQNKIEKVAAGVDKITAGVTDKFTPYSVCEEKPLLNALTALPQGTLPFNLNEVKIKQTDRGIIVEIPLANDEHIYGFGLQMNSFDQKGLRKKPVVNAYPVNNVGYSHAPMPYYVSTKGYAILINTARYPTFYIGVHQKLDKSAAAAAKRKSERNMESTESLYAPLEESSATVTVDIPGAKGIDVFVFEGPSMKNAIQRYNLFSGGGALPALWGLGVKYRVKSDFDNNGVYKMARYFREKHIPCDVFGLEPKWQTESYSSSFVWNKKNFPNPKAFIDSMKGYNLRLNLWEHAYIAPSSPLYESMLNKSGDYPVWKGLVPDFADKDARKIFAGYHEKTFVDPGISGFKMDECDNAEYSRADINWGFPEMSEFPSGINGEQMHQLYGVLYGHTLYDIFKAHNQRSFFDIRSLNAFSSAFPASVYSDTYNQTEYIRLICNSGFSGLLWSPEIRESSSENELIRRAQTAVLSAQTLFNSWYLKNPPWLQYDRKKNNADQFLDSTQSREDHIRKLLNFRMSLIPYLYGAFAKYKQEGIPPFRALVTDYPEDENVYKIIDEYMIGNDILAAPLLAETNSRKIYLPEGNWYDFNTNKKYAGKQTYTIDFNLDQIPVFIKEGAIIPLARPVEFIAPETVFDVTCNVYGTQGSTSLFEDDGITFNYEKGAYNTLILNYKNGKGTVKRNGGFKKQLYHINGWKAIKDEK</sequence>
<dbReference type="GO" id="GO:0061634">
    <property type="term" value="F:alpha-D-xyloside xylohydrolase"/>
    <property type="evidence" value="ECO:0007669"/>
    <property type="project" value="UniProtKB-EC"/>
</dbReference>
<keyword evidence="2 6" id="KW-0326">Glycosidase</keyword>
<dbReference type="PANTHER" id="PTHR43863:SF2">
    <property type="entry name" value="MALTASE-GLUCOAMYLASE"/>
    <property type="match status" value="1"/>
</dbReference>
<dbReference type="InterPro" id="IPR000322">
    <property type="entry name" value="Glyco_hydro_31_TIM"/>
</dbReference>
<dbReference type="Gene3D" id="3.20.20.80">
    <property type="entry name" value="Glycosidases"/>
    <property type="match status" value="1"/>
</dbReference>
<dbReference type="EC" id="3.2.1.177" evidence="6"/>
<protein>
    <submittedName>
        <fullName evidence="6">Alpha-D-xyloside xylohydrolase</fullName>
        <ecNumber evidence="6">3.2.1.177</ecNumber>
    </submittedName>
</protein>
<evidence type="ECO:0000259" key="4">
    <source>
        <dbReference type="Pfam" id="PF17137"/>
    </source>
</evidence>
<keyword evidence="2 6" id="KW-0378">Hydrolase</keyword>
<comment type="caution">
    <text evidence="6">The sequence shown here is derived from an EMBL/GenBank/DDBJ whole genome shotgun (WGS) entry which is preliminary data.</text>
</comment>
<gene>
    <name evidence="6" type="ORF">J2W55_003915</name>
</gene>
<keyword evidence="7" id="KW-1185">Reference proteome</keyword>
<name>A0ABU1TGV0_9SPHI</name>
<dbReference type="SUPFAM" id="SSF51011">
    <property type="entry name" value="Glycosyl hydrolase domain"/>
    <property type="match status" value="1"/>
</dbReference>
<dbReference type="InterPro" id="IPR013780">
    <property type="entry name" value="Glyco_hydro_b"/>
</dbReference>
<dbReference type="CDD" id="cd06592">
    <property type="entry name" value="GH31_NET37"/>
    <property type="match status" value="1"/>
</dbReference>
<dbReference type="InterPro" id="IPR017853">
    <property type="entry name" value="GH"/>
</dbReference>
<dbReference type="EMBL" id="JAVDUU010000004">
    <property type="protein sequence ID" value="MDR6944055.1"/>
    <property type="molecule type" value="Genomic_DNA"/>
</dbReference>
<dbReference type="InterPro" id="IPR011013">
    <property type="entry name" value="Gal_mutarotase_sf_dom"/>
</dbReference>